<sequence length="281" mass="31400">MARIWLHIGHGKTGTSSIQWAMAERSRLCGDVIYPEQGRAGGQVAHHGLFPLRGNAYEPSVVQSLRRLAAQFGQGPEPIVLSSEHLCHASAQKVRQISRSFDAHDLRVIYYIRRQEDLMESGFRQRQAAHPGACPDPALYVERFAKGFNFEECLQPWRKTLEDRAFLVRLYHPDIIGSDVVGDFERLLGLPEWPDRTPAQRNLSLTAAGTRNVMAAAAETGPDQARALARELRGTHVEGDNSPFYDASARKAIMERYQASNERVARRHLDARAAALLLGPN</sequence>
<gene>
    <name evidence="1" type="ORF">D1114_12505</name>
</gene>
<organism evidence="1 2">
    <name type="scientific">Cereibacter sphaeroides</name>
    <name type="common">Rhodobacter sphaeroides</name>
    <dbReference type="NCBI Taxonomy" id="1063"/>
    <lineage>
        <taxon>Bacteria</taxon>
        <taxon>Pseudomonadati</taxon>
        <taxon>Pseudomonadota</taxon>
        <taxon>Alphaproteobacteria</taxon>
        <taxon>Rhodobacterales</taxon>
        <taxon>Paracoccaceae</taxon>
        <taxon>Cereibacter</taxon>
    </lineage>
</organism>
<dbReference type="RefSeq" id="WP_119000361.1">
    <property type="nucleotide sequence ID" value="NZ_QWGP01000013.1"/>
</dbReference>
<evidence type="ECO:0000313" key="1">
    <source>
        <dbReference type="EMBL" id="RHZ94222.1"/>
    </source>
</evidence>
<dbReference type="Proteomes" id="UP000266305">
    <property type="component" value="Unassembled WGS sequence"/>
</dbReference>
<comment type="caution">
    <text evidence="1">The sequence shown here is derived from an EMBL/GenBank/DDBJ whole genome shotgun (WGS) entry which is preliminary data.</text>
</comment>
<dbReference type="AlphaFoldDB" id="A0AAX1UJX4"/>
<dbReference type="InterPro" id="IPR027417">
    <property type="entry name" value="P-loop_NTPase"/>
</dbReference>
<evidence type="ECO:0000313" key="2">
    <source>
        <dbReference type="Proteomes" id="UP000266305"/>
    </source>
</evidence>
<protein>
    <recommendedName>
        <fullName evidence="3">Sulfotransferase family protein</fullName>
    </recommendedName>
</protein>
<accession>A0AAX1UJX4</accession>
<name>A0AAX1UJX4_CERSP</name>
<reference evidence="1 2" key="1">
    <citation type="submission" date="2018-08" db="EMBL/GenBank/DDBJ databases">
        <title>Draft genome sequence of Rhodobacter sphaeroides FY.</title>
        <authorList>
            <person name="Rayyan A."/>
            <person name="Meyer T.E."/>
            <person name="Kyndt J.A."/>
        </authorList>
    </citation>
    <scope>NUCLEOTIDE SEQUENCE [LARGE SCALE GENOMIC DNA]</scope>
    <source>
        <strain evidence="1 2">FY</strain>
    </source>
</reference>
<dbReference type="EMBL" id="QWGP01000013">
    <property type="protein sequence ID" value="RHZ94222.1"/>
    <property type="molecule type" value="Genomic_DNA"/>
</dbReference>
<proteinExistence type="predicted"/>
<dbReference type="SUPFAM" id="SSF52540">
    <property type="entry name" value="P-loop containing nucleoside triphosphate hydrolases"/>
    <property type="match status" value="1"/>
</dbReference>
<evidence type="ECO:0008006" key="3">
    <source>
        <dbReference type="Google" id="ProtNLM"/>
    </source>
</evidence>